<proteinExistence type="predicted"/>
<name>A0ABR1F5X3_9ASCO</name>
<comment type="caution">
    <text evidence="8">The sequence shown here is derived from an EMBL/GenBank/DDBJ whole genome shotgun (WGS) entry which is preliminary data.</text>
</comment>
<dbReference type="Proteomes" id="UP001498771">
    <property type="component" value="Unassembled WGS sequence"/>
</dbReference>
<accession>A0ABR1F5X3</accession>
<dbReference type="RefSeq" id="XP_064768283.1">
    <property type="nucleotide sequence ID" value="XM_064912775.1"/>
</dbReference>
<organism evidence="8 9">
    <name type="scientific">Myxozyma melibiosi</name>
    <dbReference type="NCBI Taxonomy" id="54550"/>
    <lineage>
        <taxon>Eukaryota</taxon>
        <taxon>Fungi</taxon>
        <taxon>Dikarya</taxon>
        <taxon>Ascomycota</taxon>
        <taxon>Saccharomycotina</taxon>
        <taxon>Lipomycetes</taxon>
        <taxon>Lipomycetales</taxon>
        <taxon>Lipomycetaceae</taxon>
        <taxon>Myxozyma</taxon>
    </lineage>
</organism>
<comment type="catalytic activity">
    <reaction evidence="1">
        <text>S-ubiquitinyl-[E2 ubiquitin-conjugating enzyme]-L-cysteine + [acceptor protein]-L-lysine = [E2 ubiquitin-conjugating enzyme]-L-cysteine + N(6)-ubiquitinyl-[acceptor protein]-L-lysine.</text>
        <dbReference type="EC" id="2.3.2.26"/>
    </reaction>
</comment>
<evidence type="ECO:0000256" key="5">
    <source>
        <dbReference type="PROSITE-ProRule" id="PRU00104"/>
    </source>
</evidence>
<evidence type="ECO:0000313" key="8">
    <source>
        <dbReference type="EMBL" id="KAK7205250.1"/>
    </source>
</evidence>
<dbReference type="PANTHER" id="PTHR45700:SF8">
    <property type="entry name" value="HECT-TYPE E3 UBIQUITIN TRANSFERASE"/>
    <property type="match status" value="1"/>
</dbReference>
<sequence length="858" mass="95745">MPANSSAKKPTAHSSGSHGRGHSFPASITQAITRQLHSSSKKDSNIASGGSTSGSGSNNAANNINGAAGESYDGHGGFQRPESIIKSEKRAINDVRQGGREPVALTTGHCMCCLSSLRYPVSVPCFRCTVCQTTNDVSPLPLKPHFVIDSDFLQTLRDTDLEDEENFRQFQERLASAFQSAQALNKSFSSGKQFSYSETGLDYSQIALFYRIVLASPSPEPMRLVLKYSENLLKRPGRILTSASDLRFLLIILENPVLYSHRSPISASAHHSAILKRICGLFGSLNATCHHYLVNWFARLTVTSFRAKVELINSFTSHRLSKYCSSKNGGAKIERYGSDWKIRAAARILSLFFAANIQVSKIPTSSFYNTMVDYIDITHDFDKWEKQGILPLSAPPGKLAPPTGLGTSSSPVNSPIAMALAGNPVKRQGSVRTAGDSPVGGQAGAVIPPIFTFCQYPFYLSMGSKITILEYDARRQMEIKAREAFFSTLNYKRVVQPHLVLKVRRECIIDDSLRQISNNEMELKKGLKIEFVGEDGVDAGGLRKEWFLLLVREMFDPMNGMFIYDEESNYCWFNHSTFETADQYFLVGVVLGLAMYNSTILDIQLPPALFKKLLGCQCTMADLMILKPTLAKGLQQLLEFEGNVEEVFCRDFVADHEVYGQIVQVPLVSGGERKPVTNANRQDFVNRYIQFIFDTSIDRQFQPFKRGFYHVIGGNALTLFRPEEIELLVRGSDEGMDVDALRAIAIYDGWSPNSNQKMSNSEVEANEPVVGWFWDFFATMNLPEQRKLLTFVTGSDRIPATGIANLIFKISKLGEDSDRFPISHTCFNQLCLYRYSSREKLEEKLRRAIVESEGFGLR</sequence>
<dbReference type="Gene3D" id="3.30.2160.10">
    <property type="entry name" value="Hect, E3 ligase catalytic domain"/>
    <property type="match status" value="1"/>
</dbReference>
<evidence type="ECO:0000259" key="7">
    <source>
        <dbReference type="PROSITE" id="PS50237"/>
    </source>
</evidence>
<dbReference type="EC" id="2.3.2.26" evidence="2"/>
<keyword evidence="4 5" id="KW-0833">Ubl conjugation pathway</keyword>
<protein>
    <recommendedName>
        <fullName evidence="2">HECT-type E3 ubiquitin transferase</fullName>
        <ecNumber evidence="2">2.3.2.26</ecNumber>
    </recommendedName>
</protein>
<dbReference type="Gene3D" id="3.30.2410.10">
    <property type="entry name" value="Hect, E3 ligase catalytic domain"/>
    <property type="match status" value="1"/>
</dbReference>
<dbReference type="SUPFAM" id="SSF56204">
    <property type="entry name" value="Hect, E3 ligase catalytic domain"/>
    <property type="match status" value="1"/>
</dbReference>
<dbReference type="EMBL" id="JBBJBU010000006">
    <property type="protein sequence ID" value="KAK7205250.1"/>
    <property type="molecule type" value="Genomic_DNA"/>
</dbReference>
<dbReference type="InterPro" id="IPR000569">
    <property type="entry name" value="HECT_dom"/>
</dbReference>
<evidence type="ECO:0000256" key="6">
    <source>
        <dbReference type="SAM" id="MobiDB-lite"/>
    </source>
</evidence>
<dbReference type="InterPro" id="IPR035983">
    <property type="entry name" value="Hect_E3_ubiquitin_ligase"/>
</dbReference>
<reference evidence="8 9" key="1">
    <citation type="submission" date="2024-03" db="EMBL/GenBank/DDBJ databases">
        <title>Genome-scale model development and genomic sequencing of the oleaginous clade Lipomyces.</title>
        <authorList>
            <consortium name="Lawrence Berkeley National Laboratory"/>
            <person name="Czajka J.J."/>
            <person name="Han Y."/>
            <person name="Kim J."/>
            <person name="Mondo S.J."/>
            <person name="Hofstad B.A."/>
            <person name="Robles A."/>
            <person name="Haridas S."/>
            <person name="Riley R."/>
            <person name="LaButti K."/>
            <person name="Pangilinan J."/>
            <person name="Andreopoulos W."/>
            <person name="Lipzen A."/>
            <person name="Yan J."/>
            <person name="Wang M."/>
            <person name="Ng V."/>
            <person name="Grigoriev I.V."/>
            <person name="Spatafora J.W."/>
            <person name="Magnuson J.K."/>
            <person name="Baker S.E."/>
            <person name="Pomraning K.R."/>
        </authorList>
    </citation>
    <scope>NUCLEOTIDE SEQUENCE [LARGE SCALE GENOMIC DNA]</scope>
    <source>
        <strain evidence="8 9">Phaff 52-87</strain>
    </source>
</reference>
<gene>
    <name evidence="8" type="ORF">BZA70DRAFT_279422</name>
</gene>
<dbReference type="Pfam" id="PF00632">
    <property type="entry name" value="HECT"/>
    <property type="match status" value="1"/>
</dbReference>
<feature type="compositionally biased region" description="Polar residues" evidence="6">
    <location>
        <begin position="26"/>
        <end position="38"/>
    </location>
</feature>
<keyword evidence="3" id="KW-0808">Transferase</keyword>
<feature type="compositionally biased region" description="Low complexity" evidence="6">
    <location>
        <begin position="45"/>
        <end position="69"/>
    </location>
</feature>
<evidence type="ECO:0000256" key="3">
    <source>
        <dbReference type="ARBA" id="ARBA00022679"/>
    </source>
</evidence>
<dbReference type="InterPro" id="IPR044611">
    <property type="entry name" value="E3A/B/C-like"/>
</dbReference>
<dbReference type="GeneID" id="90038287"/>
<feature type="domain" description="HECT" evidence="7">
    <location>
        <begin position="519"/>
        <end position="858"/>
    </location>
</feature>
<evidence type="ECO:0000313" key="9">
    <source>
        <dbReference type="Proteomes" id="UP001498771"/>
    </source>
</evidence>
<dbReference type="PANTHER" id="PTHR45700">
    <property type="entry name" value="UBIQUITIN-PROTEIN LIGASE E3C"/>
    <property type="match status" value="1"/>
</dbReference>
<evidence type="ECO:0000256" key="2">
    <source>
        <dbReference type="ARBA" id="ARBA00012485"/>
    </source>
</evidence>
<evidence type="ECO:0000256" key="4">
    <source>
        <dbReference type="ARBA" id="ARBA00022786"/>
    </source>
</evidence>
<evidence type="ECO:0000256" key="1">
    <source>
        <dbReference type="ARBA" id="ARBA00000885"/>
    </source>
</evidence>
<keyword evidence="9" id="KW-1185">Reference proteome</keyword>
<dbReference type="PROSITE" id="PS50237">
    <property type="entry name" value="HECT"/>
    <property type="match status" value="1"/>
</dbReference>
<feature type="active site" description="Glycyl thioester intermediate" evidence="5">
    <location>
        <position position="826"/>
    </location>
</feature>
<dbReference type="SMART" id="SM00119">
    <property type="entry name" value="HECTc"/>
    <property type="match status" value="1"/>
</dbReference>
<feature type="region of interest" description="Disordered" evidence="6">
    <location>
        <begin position="1"/>
        <end position="80"/>
    </location>
</feature>
<dbReference type="CDD" id="cd00078">
    <property type="entry name" value="HECTc"/>
    <property type="match status" value="1"/>
</dbReference>
<dbReference type="Gene3D" id="3.90.1750.10">
    <property type="entry name" value="Hect, E3 ligase catalytic domains"/>
    <property type="match status" value="1"/>
</dbReference>